<feature type="region of interest" description="Disordered" evidence="1">
    <location>
        <begin position="65"/>
        <end position="91"/>
    </location>
</feature>
<dbReference type="Gene3D" id="3.20.20.30">
    <property type="entry name" value="Luciferase-like domain"/>
    <property type="match status" value="1"/>
</dbReference>
<dbReference type="AlphaFoldDB" id="A0AAD1M9V1"/>
<organism evidence="2 3">
    <name type="scientific">Mycolicibacterium moriokaense</name>
    <dbReference type="NCBI Taxonomy" id="39691"/>
    <lineage>
        <taxon>Bacteria</taxon>
        <taxon>Bacillati</taxon>
        <taxon>Actinomycetota</taxon>
        <taxon>Actinomycetes</taxon>
        <taxon>Mycobacteriales</taxon>
        <taxon>Mycobacteriaceae</taxon>
        <taxon>Mycolicibacterium</taxon>
    </lineage>
</organism>
<gene>
    <name evidence="2" type="ORF">MMOR_56800</name>
</gene>
<name>A0AAD1M9V1_9MYCO</name>
<dbReference type="Proteomes" id="UP000466681">
    <property type="component" value="Chromosome"/>
</dbReference>
<sequence length="105" mass="11642">MSHLVGGRVKGREGVVRGLLRYRRAVPRDDLGPPTVWVDGQEPRMLRLAGTYGDGWVPAWPMSPSDYGESVTSSLSTRKGRAGRYRNAPYTSRPSSANLVLMQRI</sequence>
<proteinExistence type="predicted"/>
<evidence type="ECO:0000313" key="2">
    <source>
        <dbReference type="EMBL" id="BBX04744.1"/>
    </source>
</evidence>
<dbReference type="KEGG" id="mmor:MMOR_56800"/>
<dbReference type="SUPFAM" id="SSF51679">
    <property type="entry name" value="Bacterial luciferase-like"/>
    <property type="match status" value="1"/>
</dbReference>
<evidence type="ECO:0000256" key="1">
    <source>
        <dbReference type="SAM" id="MobiDB-lite"/>
    </source>
</evidence>
<dbReference type="GO" id="GO:0016705">
    <property type="term" value="F:oxidoreductase activity, acting on paired donors, with incorporation or reduction of molecular oxygen"/>
    <property type="evidence" value="ECO:0007669"/>
    <property type="project" value="InterPro"/>
</dbReference>
<reference evidence="2 3" key="1">
    <citation type="journal article" date="2019" name="Emerg. Microbes Infect.">
        <title>Comprehensive subspecies identification of 175 nontuberculous mycobacteria species based on 7547 genomic profiles.</title>
        <authorList>
            <person name="Matsumoto Y."/>
            <person name="Kinjo T."/>
            <person name="Motooka D."/>
            <person name="Nabeya D."/>
            <person name="Jung N."/>
            <person name="Uechi K."/>
            <person name="Horii T."/>
            <person name="Iida T."/>
            <person name="Fujita J."/>
            <person name="Nakamura S."/>
        </authorList>
    </citation>
    <scope>NUCLEOTIDE SEQUENCE [LARGE SCALE GENOMIC DNA]</scope>
    <source>
        <strain evidence="2 3">JCM 6375</strain>
    </source>
</reference>
<dbReference type="EMBL" id="AP022560">
    <property type="protein sequence ID" value="BBX04744.1"/>
    <property type="molecule type" value="Genomic_DNA"/>
</dbReference>
<evidence type="ECO:0000313" key="3">
    <source>
        <dbReference type="Proteomes" id="UP000466681"/>
    </source>
</evidence>
<dbReference type="InterPro" id="IPR036661">
    <property type="entry name" value="Luciferase-like_sf"/>
</dbReference>
<keyword evidence="3" id="KW-1185">Reference proteome</keyword>
<accession>A0AAD1M9V1</accession>
<protein>
    <submittedName>
        <fullName evidence="2">Uncharacterized protein</fullName>
    </submittedName>
</protein>